<comment type="catalytic activity">
    <reaction evidence="1">
        <text>ATP + protein L-histidine = ADP + protein N-phospho-L-histidine.</text>
        <dbReference type="EC" id="2.7.13.3"/>
    </reaction>
</comment>
<evidence type="ECO:0000256" key="1">
    <source>
        <dbReference type="ARBA" id="ARBA00000085"/>
    </source>
</evidence>
<dbReference type="EMBL" id="CADCTQ010000656">
    <property type="protein sequence ID" value="CAA9340080.1"/>
    <property type="molecule type" value="Genomic_DNA"/>
</dbReference>
<evidence type="ECO:0000256" key="10">
    <source>
        <dbReference type="SAM" id="SignalP"/>
    </source>
</evidence>
<dbReference type="InterPro" id="IPR003594">
    <property type="entry name" value="HATPase_dom"/>
</dbReference>
<keyword evidence="5" id="KW-0547">Nucleotide-binding</keyword>
<keyword evidence="4" id="KW-0808">Transferase</keyword>
<name>A0A6J4LRY2_9SPHI</name>
<feature type="coiled-coil region" evidence="9">
    <location>
        <begin position="620"/>
        <end position="668"/>
    </location>
</feature>
<organism evidence="12">
    <name type="scientific">uncultured Cytophagales bacterium</name>
    <dbReference type="NCBI Taxonomy" id="158755"/>
    <lineage>
        <taxon>Bacteria</taxon>
        <taxon>Pseudomonadati</taxon>
        <taxon>Bacteroidota</taxon>
        <taxon>Sphingobacteriia</taxon>
        <taxon>Sphingobacteriales</taxon>
        <taxon>environmental samples</taxon>
    </lineage>
</organism>
<dbReference type="EC" id="2.7.13.3" evidence="2"/>
<dbReference type="Pfam" id="PF13181">
    <property type="entry name" value="TPR_8"/>
    <property type="match status" value="1"/>
</dbReference>
<keyword evidence="7" id="KW-0067">ATP-binding</keyword>
<dbReference type="GO" id="GO:0005524">
    <property type="term" value="F:ATP binding"/>
    <property type="evidence" value="ECO:0007669"/>
    <property type="project" value="UniProtKB-KW"/>
</dbReference>
<evidence type="ECO:0000256" key="5">
    <source>
        <dbReference type="ARBA" id="ARBA00022741"/>
    </source>
</evidence>
<dbReference type="Pfam" id="PF07568">
    <property type="entry name" value="HisKA_2"/>
    <property type="match status" value="1"/>
</dbReference>
<dbReference type="SUPFAM" id="SSF48452">
    <property type="entry name" value="TPR-like"/>
    <property type="match status" value="2"/>
</dbReference>
<reference evidence="12" key="1">
    <citation type="submission" date="2020-02" db="EMBL/GenBank/DDBJ databases">
        <authorList>
            <person name="Meier V. D."/>
        </authorList>
    </citation>
    <scope>NUCLEOTIDE SEQUENCE</scope>
    <source>
        <strain evidence="12">AVDCRST_MAG56</strain>
    </source>
</reference>
<evidence type="ECO:0000256" key="2">
    <source>
        <dbReference type="ARBA" id="ARBA00012438"/>
    </source>
</evidence>
<feature type="repeat" description="TPR" evidence="8">
    <location>
        <begin position="352"/>
        <end position="385"/>
    </location>
</feature>
<dbReference type="Gene3D" id="1.25.40.10">
    <property type="entry name" value="Tetratricopeptide repeat domain"/>
    <property type="match status" value="2"/>
</dbReference>
<accession>A0A6J4LRY2</accession>
<dbReference type="Gene3D" id="3.30.565.10">
    <property type="entry name" value="Histidine kinase-like ATPase, C-terminal domain"/>
    <property type="match status" value="1"/>
</dbReference>
<dbReference type="SMART" id="SM00028">
    <property type="entry name" value="TPR"/>
    <property type="match status" value="3"/>
</dbReference>
<feature type="chain" id="PRO_5026696965" description="histidine kinase" evidence="10">
    <location>
        <begin position="26"/>
        <end position="873"/>
    </location>
</feature>
<dbReference type="GO" id="GO:0004673">
    <property type="term" value="F:protein histidine kinase activity"/>
    <property type="evidence" value="ECO:0007669"/>
    <property type="project" value="UniProtKB-EC"/>
</dbReference>
<gene>
    <name evidence="12" type="ORF">AVDCRST_MAG56-7864</name>
</gene>
<evidence type="ECO:0000256" key="4">
    <source>
        <dbReference type="ARBA" id="ARBA00022679"/>
    </source>
</evidence>
<evidence type="ECO:0000256" key="9">
    <source>
        <dbReference type="SAM" id="Coils"/>
    </source>
</evidence>
<evidence type="ECO:0000313" key="12">
    <source>
        <dbReference type="EMBL" id="CAA9340080.1"/>
    </source>
</evidence>
<evidence type="ECO:0000259" key="11">
    <source>
        <dbReference type="SMART" id="SM00387"/>
    </source>
</evidence>
<dbReference type="InterPro" id="IPR011990">
    <property type="entry name" value="TPR-like_helical_dom_sf"/>
</dbReference>
<dbReference type="PROSITE" id="PS50005">
    <property type="entry name" value="TPR"/>
    <property type="match status" value="1"/>
</dbReference>
<keyword evidence="10" id="KW-0732">Signal</keyword>
<keyword evidence="9" id="KW-0175">Coiled coil</keyword>
<evidence type="ECO:0000256" key="7">
    <source>
        <dbReference type="ARBA" id="ARBA00022840"/>
    </source>
</evidence>
<dbReference type="Pfam" id="PF02518">
    <property type="entry name" value="HATPase_c"/>
    <property type="match status" value="1"/>
</dbReference>
<dbReference type="PANTHER" id="PTHR41523">
    <property type="entry name" value="TWO-COMPONENT SYSTEM SENSOR PROTEIN"/>
    <property type="match status" value="1"/>
</dbReference>
<keyword evidence="3" id="KW-0597">Phosphoprotein</keyword>
<dbReference type="InterPro" id="IPR019734">
    <property type="entry name" value="TPR_rpt"/>
</dbReference>
<dbReference type="SUPFAM" id="SSF55874">
    <property type="entry name" value="ATPase domain of HSP90 chaperone/DNA topoisomerase II/histidine kinase"/>
    <property type="match status" value="1"/>
</dbReference>
<dbReference type="AlphaFoldDB" id="A0A6J4LRY2"/>
<dbReference type="InterPro" id="IPR036890">
    <property type="entry name" value="HATPase_C_sf"/>
</dbReference>
<proteinExistence type="predicted"/>
<evidence type="ECO:0000256" key="6">
    <source>
        <dbReference type="ARBA" id="ARBA00022777"/>
    </source>
</evidence>
<dbReference type="Gene3D" id="3.30.450.20">
    <property type="entry name" value="PAS domain"/>
    <property type="match status" value="1"/>
</dbReference>
<dbReference type="InterPro" id="IPR011495">
    <property type="entry name" value="Sig_transdc_His_kin_sub2_dim/P"/>
</dbReference>
<keyword evidence="8" id="KW-0802">TPR repeat</keyword>
<evidence type="ECO:0000256" key="3">
    <source>
        <dbReference type="ARBA" id="ARBA00022553"/>
    </source>
</evidence>
<feature type="domain" description="Histidine kinase/HSP90-like ATPase" evidence="11">
    <location>
        <begin position="763"/>
        <end position="861"/>
    </location>
</feature>
<keyword evidence="6 12" id="KW-0418">Kinase</keyword>
<evidence type="ECO:0000256" key="8">
    <source>
        <dbReference type="PROSITE-ProRule" id="PRU00339"/>
    </source>
</evidence>
<sequence length="873" mass="98231">MRYPPALLFLPGLLLLAALATPAEAQPVTLAQADSLRQRLKEGREDPGQVATLLRLGEFYLRKTPDPNRGYDSALVLAGQAGALSTRLGDARGREEAVFLRGKIFVKRQQADRVLAMLDSVSDTNRIRLLLELGKHLLRPTYTRDADRDAAIALFRRAEKLSQAIGSGPWREESLSLIGVSYLLKGDRARGKANFTEVIEARRRAGDKAGEIRALLRFANTTFCEDCRENLQALSRALALARQLGDRPREALILVNMGHFQRDDGNLEAALREAQRAFDIQQVIGYPALNRAAHELADESVYMAPMVYAALSNVNYLLAGIYERKGDLNKRLFYLLEATRDAQRDGMTGELDYAYAMLAAAYLELGQYDKSTEYFQRSFTLSQQKGREFLGIGTLRRMTDVMLKAGKDREVLRMLRDIRGRTPSFTYENKMSIALSFAAYYSASGQPRLAEGYYLEGVESGGKTNLLGFHVFAWQSISRFYVSAGQHAKADPYLKRLAAARKQMMPRQRMEISLLHFRVDSALARYPSAIRHYQQYTALKDSLFSETQGKQVARLNIQYETEQKEQALKLREKNIALLTERSRAQQTQRNALVGGTALLLALLLLSYNRYRLKRRSNLRLLVQQQQLQDQQREINQKNEHLSQLLDEKDSLLMQKDKLLQEQERLLKEIHHRVKNNLQVVMSLLNLQADSLQDRAALSAIQESQHRVQAMALIHQKLYQSEGVARIPMDAYIEEMSAYLHDSFCRARPVRITLAVEPVELDVTLAVPVGLIINEALTNAFKYAFPGERAGTIRLSLHQLAPACYELVISDNGVGLPAHFDPARSRSLGMTLMHGFSGQLGSELSLVSPPGLTISLVFGEEQMRVIPATAAFAQ</sequence>
<protein>
    <recommendedName>
        <fullName evidence="2">histidine kinase</fullName>
        <ecNumber evidence="2">2.7.13.3</ecNumber>
    </recommendedName>
</protein>
<feature type="signal peptide" evidence="10">
    <location>
        <begin position="1"/>
        <end position="25"/>
    </location>
</feature>
<dbReference type="SMART" id="SM00387">
    <property type="entry name" value="HATPase_c"/>
    <property type="match status" value="1"/>
</dbReference>
<dbReference type="PANTHER" id="PTHR41523:SF8">
    <property type="entry name" value="ETHYLENE RESPONSE SENSOR PROTEIN"/>
    <property type="match status" value="1"/>
</dbReference>